<dbReference type="GO" id="GO:0019354">
    <property type="term" value="P:siroheme biosynthetic process"/>
    <property type="evidence" value="ECO:0007669"/>
    <property type="project" value="InterPro"/>
</dbReference>
<dbReference type="Gene3D" id="1.10.8.210">
    <property type="entry name" value="Sirohaem synthase, dimerisation domain"/>
    <property type="match status" value="1"/>
</dbReference>
<dbReference type="Pfam" id="PF14824">
    <property type="entry name" value="Sirohm_synth_M"/>
    <property type="match status" value="1"/>
</dbReference>
<dbReference type="GO" id="GO:0043115">
    <property type="term" value="F:precorrin-2 dehydrogenase activity"/>
    <property type="evidence" value="ECO:0007669"/>
    <property type="project" value="UniProtKB-EC"/>
</dbReference>
<dbReference type="SUPFAM" id="SSF53790">
    <property type="entry name" value="Tetrapyrrole methylase"/>
    <property type="match status" value="1"/>
</dbReference>
<comment type="pathway">
    <text evidence="1">Porphyrin-containing compound metabolism; siroheme biosynthesis; sirohydrochlorin from precorrin-2: step 1/1.</text>
</comment>
<evidence type="ECO:0000256" key="8">
    <source>
        <dbReference type="ARBA" id="ARBA00023027"/>
    </source>
</evidence>
<evidence type="ECO:0000256" key="11">
    <source>
        <dbReference type="ARBA" id="ARBA00023268"/>
    </source>
</evidence>
<dbReference type="InterPro" id="IPR019478">
    <property type="entry name" value="Sirohaem_synthase_dimer_dom"/>
</dbReference>
<evidence type="ECO:0000256" key="3">
    <source>
        <dbReference type="ARBA" id="ARBA00022573"/>
    </source>
</evidence>
<dbReference type="GO" id="GO:0004851">
    <property type="term" value="F:uroporphyrin-III C-methyltransferase activity"/>
    <property type="evidence" value="ECO:0007669"/>
    <property type="project" value="UniProtKB-EC"/>
</dbReference>
<dbReference type="GO" id="GO:0032259">
    <property type="term" value="P:methylation"/>
    <property type="evidence" value="ECO:0007669"/>
    <property type="project" value="UniProtKB-KW"/>
</dbReference>
<dbReference type="InterPro" id="IPR006366">
    <property type="entry name" value="CobA/CysG_C"/>
</dbReference>
<keyword evidence="5 16" id="KW-0808">Transferase</keyword>
<dbReference type="EMBL" id="JAZHOG010000011">
    <property type="protein sequence ID" value="MEJ8569062.1"/>
    <property type="molecule type" value="Genomic_DNA"/>
</dbReference>
<dbReference type="NCBIfam" id="NF004790">
    <property type="entry name" value="PRK06136.1"/>
    <property type="match status" value="1"/>
</dbReference>
<dbReference type="InterPro" id="IPR003043">
    <property type="entry name" value="Uropor_MeTrfase_CS"/>
</dbReference>
<evidence type="ECO:0000256" key="6">
    <source>
        <dbReference type="ARBA" id="ARBA00022691"/>
    </source>
</evidence>
<dbReference type="PANTHER" id="PTHR45790:SF3">
    <property type="entry name" value="S-ADENOSYL-L-METHIONINE-DEPENDENT UROPORPHYRINOGEN III METHYLTRANSFERASE, CHLOROPLASTIC"/>
    <property type="match status" value="1"/>
</dbReference>
<evidence type="ECO:0000256" key="14">
    <source>
        <dbReference type="ARBA" id="ARBA00060548"/>
    </source>
</evidence>
<keyword evidence="4 16" id="KW-0489">Methyltransferase</keyword>
<dbReference type="SUPFAM" id="SSF51735">
    <property type="entry name" value="NAD(P)-binding Rossmann-fold domains"/>
    <property type="match status" value="1"/>
</dbReference>
<dbReference type="InterPro" id="IPR035996">
    <property type="entry name" value="4pyrrol_Methylase_sf"/>
</dbReference>
<keyword evidence="8" id="KW-0520">NAD</keyword>
<evidence type="ECO:0000259" key="19">
    <source>
        <dbReference type="Pfam" id="PF14824"/>
    </source>
</evidence>
<protein>
    <submittedName>
        <fullName evidence="20">Siroheme synthase CysG</fullName>
        <ecNumber evidence="20">1.3.1.76</ecNumber>
        <ecNumber evidence="20">2.1.1.107</ecNumber>
        <ecNumber evidence="20">4.99.1.4</ecNumber>
    </submittedName>
</protein>
<dbReference type="NCBIfam" id="TIGR01469">
    <property type="entry name" value="cobA_cysG_Cterm"/>
    <property type="match status" value="1"/>
</dbReference>
<gene>
    <name evidence="20" type="primary">cysG</name>
    <name evidence="20" type="ORF">V3330_15630</name>
</gene>
<evidence type="ECO:0000256" key="16">
    <source>
        <dbReference type="RuleBase" id="RU003960"/>
    </source>
</evidence>
<evidence type="ECO:0000256" key="5">
    <source>
        <dbReference type="ARBA" id="ARBA00022679"/>
    </source>
</evidence>
<dbReference type="GO" id="GO:0009236">
    <property type="term" value="P:cobalamin biosynthetic process"/>
    <property type="evidence" value="ECO:0007669"/>
    <property type="project" value="UniProtKB-KW"/>
</dbReference>
<feature type="active site" description="Proton donor" evidence="15">
    <location>
        <position position="272"/>
    </location>
</feature>
<dbReference type="InterPro" id="IPR028281">
    <property type="entry name" value="Sirohaem_synthase_central"/>
</dbReference>
<dbReference type="PIRSF" id="PIRSF036426">
    <property type="entry name" value="Sirohaem_synth"/>
    <property type="match status" value="1"/>
</dbReference>
<keyword evidence="21" id="KW-1185">Reference proteome</keyword>
<proteinExistence type="inferred from homology"/>
<keyword evidence="6" id="KW-0949">S-adenosyl-L-methionine</keyword>
<dbReference type="InterPro" id="IPR037115">
    <property type="entry name" value="Sirohaem_synt_dimer_dom_sf"/>
</dbReference>
<dbReference type="Gene3D" id="3.30.160.110">
    <property type="entry name" value="Siroheme synthase, domain 2"/>
    <property type="match status" value="1"/>
</dbReference>
<dbReference type="RefSeq" id="WP_354696386.1">
    <property type="nucleotide sequence ID" value="NZ_JAZHOG010000011.1"/>
</dbReference>
<comment type="caution">
    <text evidence="20">The sequence shown here is derived from an EMBL/GenBank/DDBJ whole genome shotgun (WGS) entry which is preliminary data.</text>
</comment>
<dbReference type="PANTHER" id="PTHR45790">
    <property type="entry name" value="SIROHEME SYNTHASE-RELATED"/>
    <property type="match status" value="1"/>
</dbReference>
<dbReference type="InterPro" id="IPR036291">
    <property type="entry name" value="NAD(P)-bd_dom_sf"/>
</dbReference>
<dbReference type="InterPro" id="IPR050161">
    <property type="entry name" value="Siro_Cobalamin_biosynth"/>
</dbReference>
<sequence length="474" mass="51045">MDYFPLFMNIRDLPVLLVGAGRVAERKARLLLAAGGEVRVVARSLNGQFRHWQENGDVRWLAAEWSDGLLDDARLVIAATADTELNRRVYDAAESAGVPVNVVDDKALCRFITPAMIDRSPVQVAIATGGSSPVLARRIRGWIERLLPLGLGRVALAAGRARERVKQVLPPERRRGFWEGVLTEQHIRRLSLQSDHEIDGQIGRRLDAAAGDDSTANGRVSLVGAGPGRADLLTLRALHVLGQADVVLHDRLVSDEVLDLARRDADRIDVGKRAGNHHRTQEQIHELMVSEARKGRHVVRLKGGDPFIFGRGGEELEFLRDHGIAYEVVPGITAAAGCAAYSGIPLTHRKHAQSLSFVTGHLADALAESDGSGIDWGHLAGPGRTAVVYMGVRQAAALRDRLLGAGIDPALPVALVISGTSDRQQVFHGVVDELPRLASRAPRGEPGLLIIGQVASLGSTLGWLQVPAELQSAA</sequence>
<dbReference type="EC" id="1.3.1.76" evidence="20"/>
<dbReference type="Pfam" id="PF00590">
    <property type="entry name" value="TP_methylase"/>
    <property type="match status" value="1"/>
</dbReference>
<reference evidence="20 21" key="1">
    <citation type="submission" date="2024-02" db="EMBL/GenBank/DDBJ databases">
        <title>A novel Wenzhouxiangellaceae bacterium, isolated from coastal sediments.</title>
        <authorList>
            <person name="Du Z.-J."/>
            <person name="Ye Y.-Q."/>
            <person name="Zhang X.-Y."/>
        </authorList>
    </citation>
    <scope>NUCLEOTIDE SEQUENCE [LARGE SCALE GENOMIC DNA]</scope>
    <source>
        <strain evidence="20 21">CH-27</strain>
    </source>
</reference>
<comment type="similarity">
    <text evidence="2 16">Belongs to the precorrin methyltransferase family.</text>
</comment>
<dbReference type="Gene3D" id="3.40.1010.10">
    <property type="entry name" value="Cobalt-precorrin-4 Transmethylase, Domain 1"/>
    <property type="match status" value="1"/>
</dbReference>
<dbReference type="InterPro" id="IPR014776">
    <property type="entry name" value="4pyrrole_Mease_sub2"/>
</dbReference>
<dbReference type="NCBIfam" id="TIGR01470">
    <property type="entry name" value="cysG_Nterm"/>
    <property type="match status" value="1"/>
</dbReference>
<dbReference type="EC" id="2.1.1.107" evidence="20"/>
<feature type="domain" description="Sirohaem synthase dimerisation" evidence="18">
    <location>
        <begin position="151"/>
        <end position="191"/>
    </location>
</feature>
<keyword evidence="3" id="KW-0169">Cobalamin biosynthesis</keyword>
<dbReference type="AlphaFoldDB" id="A0AAW9RFZ6"/>
<dbReference type="InterPro" id="IPR012409">
    <property type="entry name" value="Sirohaem_synth"/>
</dbReference>
<evidence type="ECO:0000256" key="15">
    <source>
        <dbReference type="PIRSR" id="PIRSR036426-1"/>
    </source>
</evidence>
<dbReference type="FunFam" id="3.40.1010.10:FF:000001">
    <property type="entry name" value="Siroheme synthase"/>
    <property type="match status" value="1"/>
</dbReference>
<dbReference type="InterPro" id="IPR000878">
    <property type="entry name" value="4pyrrol_Mease"/>
</dbReference>
<evidence type="ECO:0000313" key="20">
    <source>
        <dbReference type="EMBL" id="MEJ8569062.1"/>
    </source>
</evidence>
<dbReference type="InterPro" id="IPR006367">
    <property type="entry name" value="Sirohaem_synthase_N"/>
</dbReference>
<evidence type="ECO:0000256" key="1">
    <source>
        <dbReference type="ARBA" id="ARBA00005010"/>
    </source>
</evidence>
<keyword evidence="7 20" id="KW-0560">Oxidoreductase</keyword>
<evidence type="ECO:0000259" key="17">
    <source>
        <dbReference type="Pfam" id="PF00590"/>
    </source>
</evidence>
<dbReference type="EC" id="4.99.1.4" evidence="20"/>
<keyword evidence="11" id="KW-0511">Multifunctional enzyme</keyword>
<keyword evidence="10" id="KW-0627">Porphyrin biosynthesis</keyword>
<comment type="pathway">
    <text evidence="14">Cofactor biosynthesis; adenosylcobalamin biosynthesis; precorrin-2 from uroporphyrinogen III: step 1/1.</text>
</comment>
<feature type="domain" description="Siroheme synthase central" evidence="19">
    <location>
        <begin position="119"/>
        <end position="145"/>
    </location>
</feature>
<evidence type="ECO:0000256" key="9">
    <source>
        <dbReference type="ARBA" id="ARBA00023239"/>
    </source>
</evidence>
<comment type="pathway">
    <text evidence="12">Porphyrin-containing compound metabolism; siroheme biosynthesis; precorrin-2 from uroporphyrinogen III: step 1/1.</text>
</comment>
<dbReference type="CDD" id="cd11642">
    <property type="entry name" value="SUMT"/>
    <property type="match status" value="1"/>
</dbReference>
<feature type="domain" description="Tetrapyrrole methylase" evidence="17">
    <location>
        <begin position="220"/>
        <end position="434"/>
    </location>
</feature>
<dbReference type="GO" id="GO:0051287">
    <property type="term" value="F:NAD binding"/>
    <property type="evidence" value="ECO:0007669"/>
    <property type="project" value="InterPro"/>
</dbReference>
<dbReference type="PROSITE" id="PS00839">
    <property type="entry name" value="SUMT_1"/>
    <property type="match status" value="1"/>
</dbReference>
<dbReference type="InterPro" id="IPR014777">
    <property type="entry name" value="4pyrrole_Mease_sub1"/>
</dbReference>
<evidence type="ECO:0000259" key="18">
    <source>
        <dbReference type="Pfam" id="PF10414"/>
    </source>
</evidence>
<dbReference type="NCBIfam" id="NF007922">
    <property type="entry name" value="PRK10637.1"/>
    <property type="match status" value="1"/>
</dbReference>
<dbReference type="Gene3D" id="3.40.50.720">
    <property type="entry name" value="NAD(P)-binding Rossmann-like Domain"/>
    <property type="match status" value="1"/>
</dbReference>
<organism evidence="20 21">
    <name type="scientific">Elongatibacter sediminis</name>
    <dbReference type="NCBI Taxonomy" id="3119006"/>
    <lineage>
        <taxon>Bacteria</taxon>
        <taxon>Pseudomonadati</taxon>
        <taxon>Pseudomonadota</taxon>
        <taxon>Gammaproteobacteria</taxon>
        <taxon>Chromatiales</taxon>
        <taxon>Wenzhouxiangellaceae</taxon>
        <taxon>Elongatibacter</taxon>
    </lineage>
</organism>
<evidence type="ECO:0000256" key="2">
    <source>
        <dbReference type="ARBA" id="ARBA00005879"/>
    </source>
</evidence>
<dbReference type="GO" id="GO:0051266">
    <property type="term" value="F:sirohydrochlorin ferrochelatase activity"/>
    <property type="evidence" value="ECO:0007669"/>
    <property type="project" value="UniProtKB-EC"/>
</dbReference>
<dbReference type="Gene3D" id="3.30.950.10">
    <property type="entry name" value="Methyltransferase, Cobalt-precorrin-4 Transmethylase, Domain 2"/>
    <property type="match status" value="1"/>
</dbReference>
<dbReference type="Proteomes" id="UP001359886">
    <property type="component" value="Unassembled WGS sequence"/>
</dbReference>
<keyword evidence="9 20" id="KW-0456">Lyase</keyword>
<name>A0AAW9RFZ6_9GAMM</name>
<dbReference type="Pfam" id="PF10414">
    <property type="entry name" value="CysG_dimeriser"/>
    <property type="match status" value="1"/>
</dbReference>
<dbReference type="SUPFAM" id="SSF75615">
    <property type="entry name" value="Siroheme synthase middle domains-like"/>
    <property type="match status" value="1"/>
</dbReference>
<evidence type="ECO:0000256" key="12">
    <source>
        <dbReference type="ARBA" id="ARBA00025705"/>
    </source>
</evidence>
<feature type="active site" description="Proton acceptor" evidence="15">
    <location>
        <position position="250"/>
    </location>
</feature>
<comment type="catalytic activity">
    <reaction evidence="13">
        <text>precorrin-2 + NAD(+) = sirohydrochlorin + NADH + 2 H(+)</text>
        <dbReference type="Rhea" id="RHEA:15613"/>
        <dbReference type="ChEBI" id="CHEBI:15378"/>
        <dbReference type="ChEBI" id="CHEBI:57540"/>
        <dbReference type="ChEBI" id="CHEBI:57945"/>
        <dbReference type="ChEBI" id="CHEBI:58351"/>
        <dbReference type="ChEBI" id="CHEBI:58827"/>
        <dbReference type="EC" id="1.3.1.76"/>
    </reaction>
</comment>
<accession>A0AAW9RFZ6</accession>
<evidence type="ECO:0000256" key="4">
    <source>
        <dbReference type="ARBA" id="ARBA00022603"/>
    </source>
</evidence>
<dbReference type="Pfam" id="PF13241">
    <property type="entry name" value="NAD_binding_7"/>
    <property type="match status" value="1"/>
</dbReference>
<evidence type="ECO:0000256" key="13">
    <source>
        <dbReference type="ARBA" id="ARBA00047561"/>
    </source>
</evidence>
<dbReference type="PROSITE" id="PS00840">
    <property type="entry name" value="SUMT_2"/>
    <property type="match status" value="1"/>
</dbReference>
<evidence type="ECO:0000256" key="7">
    <source>
        <dbReference type="ARBA" id="ARBA00023002"/>
    </source>
</evidence>
<evidence type="ECO:0000256" key="10">
    <source>
        <dbReference type="ARBA" id="ARBA00023244"/>
    </source>
</evidence>
<evidence type="ECO:0000313" key="21">
    <source>
        <dbReference type="Proteomes" id="UP001359886"/>
    </source>
</evidence>